<evidence type="ECO:0000256" key="1">
    <source>
        <dbReference type="SAM" id="Phobius"/>
    </source>
</evidence>
<dbReference type="EMBL" id="AY812816">
    <property type="protein sequence ID" value="AAW24548.1"/>
    <property type="molecule type" value="mRNA"/>
</dbReference>
<evidence type="ECO:0000313" key="2">
    <source>
        <dbReference type="EMBL" id="AAW24548.1"/>
    </source>
</evidence>
<protein>
    <submittedName>
        <fullName evidence="2">SJCHGC06905 protein</fullName>
    </submittedName>
</protein>
<reference evidence="2" key="1">
    <citation type="submission" date="2004-11" db="EMBL/GenBank/DDBJ databases">
        <title>The full-length cDNA sequences of Schistosoma japonicum genes.</title>
        <authorList>
            <person name="Han Z."/>
        </authorList>
    </citation>
    <scope>NUCLEOTIDE SEQUENCE</scope>
</reference>
<dbReference type="AlphaFoldDB" id="Q5DI08"/>
<name>Q5DI08_SCHJA</name>
<feature type="transmembrane region" description="Helical" evidence="1">
    <location>
        <begin position="91"/>
        <end position="109"/>
    </location>
</feature>
<organism evidence="2">
    <name type="scientific">Schistosoma japonicum</name>
    <name type="common">Blood fluke</name>
    <dbReference type="NCBI Taxonomy" id="6182"/>
    <lineage>
        <taxon>Eukaryota</taxon>
        <taxon>Metazoa</taxon>
        <taxon>Spiralia</taxon>
        <taxon>Lophotrochozoa</taxon>
        <taxon>Platyhelminthes</taxon>
        <taxon>Trematoda</taxon>
        <taxon>Digenea</taxon>
        <taxon>Strigeidida</taxon>
        <taxon>Schistosomatoidea</taxon>
        <taxon>Schistosomatidae</taxon>
        <taxon>Schistosoma</taxon>
    </lineage>
</organism>
<sequence>MNSMVNGFQKDERFIEIDSDPCGQSAYSQLTFAIQKLPDLCPSITHPRVSLAKTLHDLSNLSPGKLPAVLNSITEQPVVMIMNSINTHKHLMLRFILICVVTSWCYFNVVQMKRKSPRLTLDGMRYSR</sequence>
<accession>Q5DI08</accession>
<keyword evidence="1" id="KW-0812">Transmembrane</keyword>
<proteinExistence type="evidence at transcript level"/>
<keyword evidence="1" id="KW-1133">Transmembrane helix</keyword>
<keyword evidence="1" id="KW-0472">Membrane</keyword>
<feature type="non-terminal residue" evidence="2">
    <location>
        <position position="1"/>
    </location>
</feature>
<reference evidence="2" key="2">
    <citation type="journal article" date="2006" name="PLoS Pathog.">
        <title>New perspectives on host-parasite interplay by comparative transcriptomic and proteomic analyses of Schistosoma japonicum.</title>
        <authorList>
            <person name="Liu F."/>
            <person name="Lu J."/>
            <person name="Hu W."/>
            <person name="Wang S.Y."/>
            <person name="Cui S.J."/>
            <person name="Chi M."/>
            <person name="Yan Q."/>
            <person name="Wang X.R."/>
            <person name="Song H.D."/>
            <person name="Xu X.N."/>
            <person name="Wang J.J."/>
            <person name="Zhang X.L."/>
            <person name="Zhang X."/>
            <person name="Wang Z.Q."/>
            <person name="Xue C.L."/>
            <person name="Brindley P.J."/>
            <person name="McManus D.P."/>
            <person name="Yang P.Y."/>
            <person name="Feng Z."/>
            <person name="Chen Z."/>
            <person name="Han Z.G."/>
        </authorList>
    </citation>
    <scope>NUCLEOTIDE SEQUENCE</scope>
</reference>